<feature type="coiled-coil region" evidence="1">
    <location>
        <begin position="845"/>
        <end position="872"/>
    </location>
</feature>
<organism evidence="3 4">
    <name type="scientific">Pelagibaculum spongiae</name>
    <dbReference type="NCBI Taxonomy" id="2080658"/>
    <lineage>
        <taxon>Bacteria</taxon>
        <taxon>Pseudomonadati</taxon>
        <taxon>Pseudomonadota</taxon>
        <taxon>Gammaproteobacteria</taxon>
        <taxon>Oceanospirillales</taxon>
        <taxon>Pelagibaculum</taxon>
    </lineage>
</organism>
<dbReference type="Proteomes" id="UP000244906">
    <property type="component" value="Unassembled WGS sequence"/>
</dbReference>
<dbReference type="Gene3D" id="3.40.390.10">
    <property type="entry name" value="Collagenase (Catalytic Domain)"/>
    <property type="match status" value="1"/>
</dbReference>
<dbReference type="EMBL" id="QDDL01000002">
    <property type="protein sequence ID" value="PVZ70262.1"/>
    <property type="molecule type" value="Genomic_DNA"/>
</dbReference>
<keyword evidence="4" id="KW-1185">Reference proteome</keyword>
<dbReference type="PANTHER" id="PTHR38478:SF1">
    <property type="entry name" value="ZINC DEPENDENT METALLOPROTEASE DOMAIN LIPOPROTEIN"/>
    <property type="match status" value="1"/>
</dbReference>
<evidence type="ECO:0000313" key="4">
    <source>
        <dbReference type="Proteomes" id="UP000244906"/>
    </source>
</evidence>
<dbReference type="RefSeq" id="WP_116686335.1">
    <property type="nucleotide sequence ID" value="NZ_CAWNYD010000002.1"/>
</dbReference>
<sequence>MKKWLPFALVPLMATGCFEKSAEYQEVDKDADLISKNAINLNTTYLYVPSTSAAPRYAISQFPFYQGEEKLVQLHFSKKGLEVLELDRDAELNDKGMIVPGRYVTDNEASVKYSPVLTIPGEHIDFRCNEDEFGECTNSEEVIPGDDDGEETWKGFAYFDPEYKGIIQHELNTTNWFFEGGGLDLTETKVISYEVKDGVIDIELEKTFQVQESAIFDHYNNGLSDLSFKSRFHYSLVDINKLASKDYTPVYYADTDHDTFGFFKDEINKYNVNGTCYNDCKVSHLLNRFNPTKETLDYHLSGTFLKPENKIFLDATEEVFQAINPMMQAAGVPPVKLITPESVETARNSGDLRINMINLVDDPLENGLLGYGPSVSHPLTGEIVKAHINQYSGVARTITRRHWNELVRLFNRDAIAKTPAIVAERSTSLIGENQADTDPQSTERALLLPVTNGISQIDRATVEKAKQASRRQVHIDDLQVIEKNRDVTSKEFNFNNELLVEEKRLLQWGEQTALGVEASWVSSTVKGFLPGLDENDSRWNVEGKLIAWDNLSDEAQRIISDAVAVYVYKTTLVHELGHNLGLRHNFKGSLDGNNFYSEAEVNELNLKHVPAYSSVMDYAPSVLDELPVWGKYDLAAFRFAYKRELDLVAENTADVENQQLTFSLDAYDTIYNAEIKNSDGDNSQDGSLKLPYGVVDFIENINALKDESDRDVKNATSEMLAAQAKADSYREITQRVLSLNNAEYYRDENENSQAEQYGIIDAETALINDRIEQLKADDLTDEDRSRLTAEIDQARDNIAASQKVIGDLEAAHIALENAVASARDLYAQVFLNNRQFIVENFALQLDSYLDHYDLAEDEAEKLQASLASLDETDTRYFSSEELIKHQETIQTQQQRLDDLFTFIDYVKPNPNDSRTNIDNRYSEISFEYYQVANEISQLKNDIPQVEAFSDNAKQSLDVVINDFEVIKEISEKTEEQKEEFDRLEAEMIQAQELYNGSVSYLAQLRNSLSGKLSQLTTLKRDIDQNKNEILKGQQHFSEIFSLFDGDQNNGEYPVWKIEIGSYIAEVSATDIDLEKATAAYDLANAKSESLKQSFSKIDILSDDTKELLSYYNPRSYEFCTDGNVSLNNDCNRFDEGTNLSEIVDYWIQRYIDGFETSNTRNGRTNFYEDHIINYAARRLNQQNQMRDVIEDYDLYKSITDNNIDGYADFCGRELAKQPLEISQGFASFCGRLLAVNDSAVKVGQFLLELASMPDHTCELKGTDITGAEKYFTMPLSELFGDLNYRALPKGYPAPLSCFDQGMQQALKANDLNKSIGFDALEVGDDFDTGYRAVDVVSETGRYLNGFRNNDPSHKFSNDRSVLGTWVDRVFAIETLARRASLRPTTDEGTSALTDIPEIKAGFNEFARYITLGGSSTNGVKFTDAQGNPVTPKAQYSYDGLQKIAEPLSYWSESLISRLGLNDFSKTEVTKALLNKVWYGADVTGSWRSDWAEEARGLVNMVSSRYYDQQNEELDALTLTHDGFVYQATADNRIAYEIIQNQFWNKQLTRLSTGGVNFEAILDTKTFADENYQQLALASWKVMDTTGTDNNDLYQLAEFIFTYGMDNIRSQIGLVFQIGNFSADYSTWFATDRDRDAFWKAMRIVESAESLGDLELLFDQITDQKIDIVSKLESADEATIEAYQVNYNALSLYISGELAPLSAKQLNVLPLLPRR</sequence>
<dbReference type="Pfam" id="PF16313">
    <property type="entry name" value="DUF4953"/>
    <property type="match status" value="1"/>
</dbReference>
<evidence type="ECO:0000313" key="3">
    <source>
        <dbReference type="EMBL" id="PVZ70262.1"/>
    </source>
</evidence>
<name>A0A2V1H1F8_9GAMM</name>
<evidence type="ECO:0000259" key="2">
    <source>
        <dbReference type="Pfam" id="PF16313"/>
    </source>
</evidence>
<dbReference type="SUPFAM" id="SSF55486">
    <property type="entry name" value="Metalloproteases ('zincins'), catalytic domain"/>
    <property type="match status" value="1"/>
</dbReference>
<reference evidence="3 4" key="1">
    <citation type="submission" date="2018-04" db="EMBL/GenBank/DDBJ databases">
        <title>Thalassorhabdus spongiae gen. nov., sp. nov., isolated from a marine sponge in South-West Iceland.</title>
        <authorList>
            <person name="Knobloch S."/>
            <person name="Daussin A."/>
            <person name="Johannsson R."/>
            <person name="Marteinsson V.T."/>
        </authorList>
    </citation>
    <scope>NUCLEOTIDE SEQUENCE [LARGE SCALE GENOMIC DNA]</scope>
    <source>
        <strain evidence="3 4">Hp12</strain>
    </source>
</reference>
<dbReference type="GO" id="GO:0008237">
    <property type="term" value="F:metallopeptidase activity"/>
    <property type="evidence" value="ECO:0007669"/>
    <property type="project" value="InterPro"/>
</dbReference>
<protein>
    <recommendedName>
        <fullName evidence="2">EcxA zinc-binding domain-containing protein</fullName>
    </recommendedName>
</protein>
<feature type="domain" description="EcxA zinc-binding" evidence="2">
    <location>
        <begin position="571"/>
        <end position="686"/>
    </location>
</feature>
<dbReference type="OrthoDB" id="9776599at2"/>
<evidence type="ECO:0000256" key="1">
    <source>
        <dbReference type="SAM" id="Coils"/>
    </source>
</evidence>
<comment type="caution">
    <text evidence="3">The sequence shown here is derived from an EMBL/GenBank/DDBJ whole genome shotgun (WGS) entry which is preliminary data.</text>
</comment>
<keyword evidence="1" id="KW-0175">Coiled coil</keyword>
<proteinExistence type="predicted"/>
<dbReference type="PROSITE" id="PS51257">
    <property type="entry name" value="PROKAR_LIPOPROTEIN"/>
    <property type="match status" value="1"/>
</dbReference>
<feature type="coiled-coil region" evidence="1">
    <location>
        <begin position="784"/>
        <end position="811"/>
    </location>
</feature>
<dbReference type="InterPro" id="IPR032534">
    <property type="entry name" value="EcxA_zinc-bd"/>
</dbReference>
<feature type="coiled-coil region" evidence="1">
    <location>
        <begin position="966"/>
        <end position="993"/>
    </location>
</feature>
<gene>
    <name evidence="3" type="ORF">DC094_06595</name>
</gene>
<accession>A0A2V1H1F8</accession>
<dbReference type="InterPro" id="IPR024079">
    <property type="entry name" value="MetalloPept_cat_dom_sf"/>
</dbReference>
<dbReference type="PANTHER" id="PTHR38478">
    <property type="entry name" value="PEPTIDASE M1A AND M12B"/>
    <property type="match status" value="1"/>
</dbReference>